<sequence length="125" mass="14932">MDKDHLLIKLFILETEKVFSELTELEKMSSIVKNADMTIQKWFYEKGSQNKLPDKYVNFKKKLVECTLKENIESCIRYSNESWVYFLKRLKQMAIYTQESEECAINKLTKTPAPRDLQTFFLYPN</sequence>
<name>A0A0R0LUK1_9MICR</name>
<dbReference type="VEuPathDB" id="MicrosporidiaDB:M153_1524000590"/>
<accession>A0A0R0LUK1</accession>
<dbReference type="OrthoDB" id="10571521at2759"/>
<dbReference type="AlphaFoldDB" id="A0A0R0LUK1"/>
<protein>
    <submittedName>
        <fullName evidence="1">Putative transposable element</fullName>
    </submittedName>
</protein>
<proteinExistence type="predicted"/>
<organism evidence="1 2">
    <name type="scientific">Pseudoloma neurophilia</name>
    <dbReference type="NCBI Taxonomy" id="146866"/>
    <lineage>
        <taxon>Eukaryota</taxon>
        <taxon>Fungi</taxon>
        <taxon>Fungi incertae sedis</taxon>
        <taxon>Microsporidia</taxon>
        <taxon>Pseudoloma</taxon>
    </lineage>
</organism>
<gene>
    <name evidence="1" type="ORF">M153_1524000590</name>
</gene>
<comment type="caution">
    <text evidence="1">The sequence shown here is derived from an EMBL/GenBank/DDBJ whole genome shotgun (WGS) entry which is preliminary data.</text>
</comment>
<evidence type="ECO:0000313" key="1">
    <source>
        <dbReference type="EMBL" id="KRH93100.1"/>
    </source>
</evidence>
<reference evidence="1 2" key="1">
    <citation type="submission" date="2015-07" db="EMBL/GenBank/DDBJ databases">
        <title>The genome of Pseudoloma neurophilia, a relevant intracellular parasite of the zebrafish.</title>
        <authorList>
            <person name="Ndikumana S."/>
            <person name="Pelin A."/>
            <person name="Sanders J."/>
            <person name="Corradi N."/>
        </authorList>
    </citation>
    <scope>NUCLEOTIDE SEQUENCE [LARGE SCALE GENOMIC DNA]</scope>
    <source>
        <strain evidence="1 2">MK1</strain>
    </source>
</reference>
<dbReference type="EMBL" id="LGUB01000491">
    <property type="protein sequence ID" value="KRH93100.1"/>
    <property type="molecule type" value="Genomic_DNA"/>
</dbReference>
<keyword evidence="2" id="KW-1185">Reference proteome</keyword>
<dbReference type="Proteomes" id="UP000051530">
    <property type="component" value="Unassembled WGS sequence"/>
</dbReference>
<evidence type="ECO:0000313" key="2">
    <source>
        <dbReference type="Proteomes" id="UP000051530"/>
    </source>
</evidence>